<dbReference type="Pfam" id="PF07564">
    <property type="entry name" value="DUF1542"/>
    <property type="match status" value="3"/>
</dbReference>
<keyword evidence="4" id="KW-0677">Repeat</keyword>
<evidence type="ECO:0000259" key="7">
    <source>
        <dbReference type="Pfam" id="PF07564"/>
    </source>
</evidence>
<feature type="domain" description="DUF1542" evidence="7">
    <location>
        <begin position="1"/>
        <end position="60"/>
    </location>
</feature>
<dbReference type="InterPro" id="IPR019950">
    <property type="entry name" value="M_anchor"/>
</dbReference>
<feature type="domain" description="DUF1542" evidence="7">
    <location>
        <begin position="63"/>
        <end position="137"/>
    </location>
</feature>
<organism evidence="8 9">
    <name type="scientific">Abiotrophia defectiva</name>
    <name type="common">Streptococcus defectivus</name>
    <dbReference type="NCBI Taxonomy" id="46125"/>
    <lineage>
        <taxon>Bacteria</taxon>
        <taxon>Bacillati</taxon>
        <taxon>Bacillota</taxon>
        <taxon>Bacilli</taxon>
        <taxon>Lactobacillales</taxon>
        <taxon>Aerococcaceae</taxon>
        <taxon>Abiotrophia</taxon>
    </lineage>
</organism>
<dbReference type="EMBL" id="JABZFV010000378">
    <property type="protein sequence ID" value="MBF0935758.1"/>
    <property type="molecule type" value="Genomic_DNA"/>
</dbReference>
<keyword evidence="3" id="KW-0732">Signal</keyword>
<evidence type="ECO:0000256" key="3">
    <source>
        <dbReference type="ARBA" id="ARBA00022729"/>
    </source>
</evidence>
<feature type="domain" description="Gram-positive cocci surface proteins LPxTG" evidence="6">
    <location>
        <begin position="225"/>
        <end position="265"/>
    </location>
</feature>
<dbReference type="NCBIfam" id="TIGR01167">
    <property type="entry name" value="LPXTG_anchor"/>
    <property type="match status" value="1"/>
</dbReference>
<keyword evidence="5" id="KW-0572">Peptidoglycan-anchor</keyword>
<evidence type="ECO:0000256" key="4">
    <source>
        <dbReference type="ARBA" id="ARBA00022737"/>
    </source>
</evidence>
<evidence type="ECO:0000256" key="1">
    <source>
        <dbReference type="ARBA" id="ARBA00022512"/>
    </source>
</evidence>
<dbReference type="InterPro" id="IPR011439">
    <property type="entry name" value="DUF1542"/>
</dbReference>
<keyword evidence="1" id="KW-0134">Cell wall</keyword>
<gene>
    <name evidence="8" type="ORF">HXK00_09005</name>
</gene>
<feature type="non-terminal residue" evidence="8">
    <location>
        <position position="1"/>
    </location>
</feature>
<evidence type="ECO:0000259" key="6">
    <source>
        <dbReference type="Pfam" id="PF00746"/>
    </source>
</evidence>
<reference evidence="8" key="1">
    <citation type="submission" date="2020-04" db="EMBL/GenBank/DDBJ databases">
        <title>Deep metagenomics examines the oral microbiome during advanced dental caries in children, revealing novel taxa and co-occurrences with host molecules.</title>
        <authorList>
            <person name="Baker J.L."/>
            <person name="Morton J.T."/>
            <person name="Dinis M."/>
            <person name="Alvarez R."/>
            <person name="Tran N.C."/>
            <person name="Knight R."/>
            <person name="Edlund A."/>
        </authorList>
    </citation>
    <scope>NUCLEOTIDE SEQUENCE</scope>
    <source>
        <strain evidence="8">JCVI_23_bin.16</strain>
    </source>
</reference>
<accession>A0A929MQP1</accession>
<proteinExistence type="predicted"/>
<evidence type="ECO:0000313" key="8">
    <source>
        <dbReference type="EMBL" id="MBF0935758.1"/>
    </source>
</evidence>
<keyword evidence="2" id="KW-0964">Secreted</keyword>
<dbReference type="InterPro" id="IPR019931">
    <property type="entry name" value="LPXTG_anchor"/>
</dbReference>
<evidence type="ECO:0000256" key="2">
    <source>
        <dbReference type="ARBA" id="ARBA00022525"/>
    </source>
</evidence>
<dbReference type="Pfam" id="PF00746">
    <property type="entry name" value="Gram_pos_anchor"/>
    <property type="match status" value="1"/>
</dbReference>
<sequence>KSDAIDARTDLTQEEKDAAKAKLAEAASKAKDAIDAATTNTDVATEQGKGETAIAAINPVADAKPKAKAEVDKAADAKKSAIEADNTLTREEKDAAIKQVNDAAQAAKDAIDAATTNAEVDAATKLGLDGMNDFNPSSDTKSDAKDAIDAAAKAKIDALKARTDLNDADKAKAIAEVEELAQKAKDAIDQATSQAQVQALLDQALADIAAVNPAPSYVPCPDCDTKQQGLLPATGETSNQSFFSAAALAVLAGLGLVASGKRKDEEEPLS</sequence>
<dbReference type="AlphaFoldDB" id="A0A929MQP1"/>
<evidence type="ECO:0000256" key="5">
    <source>
        <dbReference type="ARBA" id="ARBA00023088"/>
    </source>
</evidence>
<feature type="domain" description="DUF1542" evidence="7">
    <location>
        <begin position="140"/>
        <end position="215"/>
    </location>
</feature>
<dbReference type="PRINTS" id="PR00015">
    <property type="entry name" value="GPOSANCHOR"/>
</dbReference>
<protein>
    <submittedName>
        <fullName evidence="8">DUF1542 domain-containing protein</fullName>
    </submittedName>
</protein>
<comment type="caution">
    <text evidence="8">The sequence shown here is derived from an EMBL/GenBank/DDBJ whole genome shotgun (WGS) entry which is preliminary data.</text>
</comment>
<evidence type="ECO:0000313" key="9">
    <source>
        <dbReference type="Proteomes" id="UP000757900"/>
    </source>
</evidence>
<name>A0A929MQP1_ABIDE</name>
<dbReference type="Proteomes" id="UP000757900">
    <property type="component" value="Unassembled WGS sequence"/>
</dbReference>